<evidence type="ECO:0000313" key="8">
    <source>
        <dbReference type="Proteomes" id="UP001295794"/>
    </source>
</evidence>
<dbReference type="Gene3D" id="3.80.10.10">
    <property type="entry name" value="Ribonuclease Inhibitor"/>
    <property type="match status" value="1"/>
</dbReference>
<keyword evidence="4" id="KW-0539">Nucleus</keyword>
<evidence type="ECO:0000256" key="1">
    <source>
        <dbReference type="ARBA" id="ARBA00004123"/>
    </source>
</evidence>
<dbReference type="GO" id="GO:0030620">
    <property type="term" value="F:U2 snRNA binding"/>
    <property type="evidence" value="ECO:0007669"/>
    <property type="project" value="InterPro"/>
</dbReference>
<evidence type="ECO:0000256" key="5">
    <source>
        <dbReference type="ARBA" id="ARBA00024196"/>
    </source>
</evidence>
<dbReference type="FunFam" id="3.80.10.10:FF:000026">
    <property type="entry name" value="U2 small nuclear ribonucleoprotein A"/>
    <property type="match status" value="1"/>
</dbReference>
<dbReference type="GO" id="GO:0000398">
    <property type="term" value="P:mRNA splicing, via spliceosome"/>
    <property type="evidence" value="ECO:0007669"/>
    <property type="project" value="InterPro"/>
</dbReference>
<comment type="subcellular location">
    <subcellularLocation>
        <location evidence="1">Nucleus</location>
    </subcellularLocation>
</comment>
<dbReference type="GO" id="GO:0005686">
    <property type="term" value="C:U2 snRNP"/>
    <property type="evidence" value="ECO:0007669"/>
    <property type="project" value="TreeGrafter"/>
</dbReference>
<evidence type="ECO:0000256" key="3">
    <source>
        <dbReference type="ARBA" id="ARBA00022737"/>
    </source>
</evidence>
<accession>A0AAD2HSL9</accession>
<dbReference type="InterPro" id="IPR001611">
    <property type="entry name" value="Leu-rich_rpt"/>
</dbReference>
<keyword evidence="2" id="KW-0433">Leucine-rich repeat</keyword>
<dbReference type="InterPro" id="IPR032675">
    <property type="entry name" value="LRR_dom_sf"/>
</dbReference>
<name>A0AAD2HSL9_9AGAR</name>
<dbReference type="InterPro" id="IPR044640">
    <property type="entry name" value="RU2A"/>
</dbReference>
<dbReference type="AlphaFoldDB" id="A0AAD2HSL9"/>
<dbReference type="PROSITE" id="PS51450">
    <property type="entry name" value="LRR"/>
    <property type="match status" value="1"/>
</dbReference>
<reference evidence="7" key="1">
    <citation type="submission" date="2023-11" db="EMBL/GenBank/DDBJ databases">
        <authorList>
            <person name="De Vega J J."/>
            <person name="De Vega J J."/>
        </authorList>
    </citation>
    <scope>NUCLEOTIDE SEQUENCE</scope>
</reference>
<organism evidence="7 8">
    <name type="scientific">Mycena citricolor</name>
    <dbReference type="NCBI Taxonomy" id="2018698"/>
    <lineage>
        <taxon>Eukaryota</taxon>
        <taxon>Fungi</taxon>
        <taxon>Dikarya</taxon>
        <taxon>Basidiomycota</taxon>
        <taxon>Agaricomycotina</taxon>
        <taxon>Agaricomycetes</taxon>
        <taxon>Agaricomycetidae</taxon>
        <taxon>Agaricales</taxon>
        <taxon>Marasmiineae</taxon>
        <taxon>Mycenaceae</taxon>
        <taxon>Mycena</taxon>
    </lineage>
</organism>
<proteinExistence type="inferred from homology"/>
<dbReference type="PANTHER" id="PTHR10552">
    <property type="entry name" value="U2 SMALL NUCLEAR RIBONUCLEOPROTEIN A"/>
    <property type="match status" value="1"/>
</dbReference>
<keyword evidence="8" id="KW-1185">Reference proteome</keyword>
<sequence length="247" mass="27780">MKLTPELLAQATSTMNPLKERQLDLRGYKIPAIENLGVTRDQHDAMDFTDNAIVVLGNMPLLKRLNTLLLANNQLSHISPAIHISIPNLTTLNLTNNQFTELGDLEPLKELRNLKYLCLLGNPVREKKWYREWLAWRIPGLRVLDFQRIRDKERKTAKSLFLTADNLPTALATTLSTTVSTQSTKSVITTDEPKIASLTGKAGRLMSKEDAEKVKAAIAKATSMEEVRRLERSLREGYMPEMESVGA</sequence>
<dbReference type="Proteomes" id="UP001295794">
    <property type="component" value="Unassembled WGS sequence"/>
</dbReference>
<comment type="caution">
    <text evidence="7">The sequence shown here is derived from an EMBL/GenBank/DDBJ whole genome shotgun (WGS) entry which is preliminary data.</text>
</comment>
<dbReference type="EMBL" id="CAVNYO010000440">
    <property type="protein sequence ID" value="CAK5280083.1"/>
    <property type="molecule type" value="Genomic_DNA"/>
</dbReference>
<protein>
    <recommendedName>
        <fullName evidence="6">U2 small nuclear ribonucleoprotein A'</fullName>
    </recommendedName>
</protein>
<dbReference type="PANTHER" id="PTHR10552:SF6">
    <property type="entry name" value="U2 SMALL NUCLEAR RIBONUCLEOPROTEIN A"/>
    <property type="match status" value="1"/>
</dbReference>
<dbReference type="Pfam" id="PF14580">
    <property type="entry name" value="LRR_9"/>
    <property type="match status" value="1"/>
</dbReference>
<evidence type="ECO:0000256" key="4">
    <source>
        <dbReference type="ARBA" id="ARBA00023242"/>
    </source>
</evidence>
<comment type="similarity">
    <text evidence="5">Belongs to the U2 small nuclear ribonucleoprotein A family.</text>
</comment>
<gene>
    <name evidence="7" type="ORF">MYCIT1_LOCUS30512</name>
</gene>
<evidence type="ECO:0000256" key="2">
    <source>
        <dbReference type="ARBA" id="ARBA00022614"/>
    </source>
</evidence>
<evidence type="ECO:0000313" key="7">
    <source>
        <dbReference type="EMBL" id="CAK5280083.1"/>
    </source>
</evidence>
<keyword evidence="3" id="KW-0677">Repeat</keyword>
<dbReference type="SUPFAM" id="SSF52058">
    <property type="entry name" value="L domain-like"/>
    <property type="match status" value="1"/>
</dbReference>
<evidence type="ECO:0000256" key="6">
    <source>
        <dbReference type="ARBA" id="ARBA00024238"/>
    </source>
</evidence>